<protein>
    <recommendedName>
        <fullName evidence="3">Surface layer protein A domain-containing protein</fullName>
    </recommendedName>
</protein>
<dbReference type="eggNOG" id="ENOG5033BI3">
    <property type="taxonomic scope" value="Bacteria"/>
</dbReference>
<accession>A1ZH80</accession>
<dbReference type="Proteomes" id="UP000004095">
    <property type="component" value="Unassembled WGS sequence"/>
</dbReference>
<evidence type="ECO:0008006" key="3">
    <source>
        <dbReference type="Google" id="ProtNLM"/>
    </source>
</evidence>
<dbReference type="AlphaFoldDB" id="A1ZH80"/>
<comment type="caution">
    <text evidence="1">The sequence shown here is derived from an EMBL/GenBank/DDBJ whole genome shotgun (WGS) entry which is preliminary data.</text>
</comment>
<reference evidence="1 2" key="1">
    <citation type="submission" date="2007-01" db="EMBL/GenBank/DDBJ databases">
        <authorList>
            <person name="Haygood M."/>
            <person name="Podell S."/>
            <person name="Anderson C."/>
            <person name="Hopkinson B."/>
            <person name="Roe K."/>
            <person name="Barbeau K."/>
            <person name="Gaasterland T."/>
            <person name="Ferriera S."/>
            <person name="Johnson J."/>
            <person name="Kravitz S."/>
            <person name="Beeson K."/>
            <person name="Sutton G."/>
            <person name="Rogers Y.-H."/>
            <person name="Friedman R."/>
            <person name="Frazier M."/>
            <person name="Venter J.C."/>
        </authorList>
    </citation>
    <scope>NUCLEOTIDE SEQUENCE [LARGE SCALE GENOMIC DNA]</scope>
    <source>
        <strain evidence="1 2">ATCC 23134</strain>
    </source>
</reference>
<dbReference type="EMBL" id="AAWS01000007">
    <property type="protein sequence ID" value="EAY30349.1"/>
    <property type="molecule type" value="Genomic_DNA"/>
</dbReference>
<dbReference type="OrthoDB" id="976456at2"/>
<name>A1ZH80_MICM2</name>
<dbReference type="RefSeq" id="WP_002695314.1">
    <property type="nucleotide sequence ID" value="NZ_AAWS01000007.1"/>
</dbReference>
<organism evidence="1 2">
    <name type="scientific">Microscilla marina ATCC 23134</name>
    <dbReference type="NCBI Taxonomy" id="313606"/>
    <lineage>
        <taxon>Bacteria</taxon>
        <taxon>Pseudomonadati</taxon>
        <taxon>Bacteroidota</taxon>
        <taxon>Cytophagia</taxon>
        <taxon>Cytophagales</taxon>
        <taxon>Microscillaceae</taxon>
        <taxon>Microscilla</taxon>
    </lineage>
</organism>
<sequence>MISAIIFSLLLNINTSSDHLLETYHVVHVKGKIQNVSTKKYLRRGMKIKSSDNLKLSKGAKAVMIGSRRGRFILTTKRAKKKGTEFYAFVKDVVSPLKKNAKASTRGAEDTDVESLKGYFGDTDFAIIGKKVAFNVNLSNYPLSKTKFLVCRYVYNGKAINKKLPYQGNTVTFDKSRIFTKNGVKISPDEVEQIEIYYFDKSNRSSRKEAAFNVVFVDSDELKNELTELLAIYNKDKNLNDNAKYTHVYTYVRDVHGKYFDEKVFKKWLKANGFISSTDVKFKPQKSEK</sequence>
<proteinExistence type="predicted"/>
<evidence type="ECO:0000313" key="2">
    <source>
        <dbReference type="Proteomes" id="UP000004095"/>
    </source>
</evidence>
<evidence type="ECO:0000313" key="1">
    <source>
        <dbReference type="EMBL" id="EAY30349.1"/>
    </source>
</evidence>
<keyword evidence="2" id="KW-1185">Reference proteome</keyword>
<gene>
    <name evidence="1" type="ORF">M23134_08178</name>
</gene>